<dbReference type="RefSeq" id="WP_050001915.1">
    <property type="nucleotide sequence ID" value="NZ_CP008887.1"/>
</dbReference>
<dbReference type="SUPFAM" id="SSF46785">
    <property type="entry name" value="Winged helix' DNA-binding domain"/>
    <property type="match status" value="1"/>
</dbReference>
<keyword evidence="1" id="KW-0472">Membrane</keyword>
<dbReference type="Gene3D" id="1.10.10.10">
    <property type="entry name" value="Winged helix-like DNA-binding domain superfamily/Winged helix DNA-binding domain"/>
    <property type="match status" value="1"/>
</dbReference>
<keyword evidence="1" id="KW-1133">Transmembrane helix</keyword>
<dbReference type="PANTHER" id="PTHR30032">
    <property type="entry name" value="N-ACETYLMURAMOYL-L-ALANINE AMIDASE-RELATED"/>
    <property type="match status" value="1"/>
</dbReference>
<keyword evidence="1" id="KW-0812">Transmembrane</keyword>
<evidence type="ECO:0000256" key="1">
    <source>
        <dbReference type="SAM" id="Phobius"/>
    </source>
</evidence>
<evidence type="ECO:0000313" key="4">
    <source>
        <dbReference type="Proteomes" id="UP000029980"/>
    </source>
</evidence>
<evidence type="ECO:0000313" key="3">
    <source>
        <dbReference type="EMBL" id="AIU68931.1"/>
    </source>
</evidence>
<dbReference type="InterPro" id="IPR036388">
    <property type="entry name" value="WH-like_DNA-bd_sf"/>
</dbReference>
<dbReference type="CDD" id="cd00090">
    <property type="entry name" value="HTH_ARSR"/>
    <property type="match status" value="1"/>
</dbReference>
<dbReference type="Pfam" id="PF04122">
    <property type="entry name" value="CW_binding_2"/>
    <property type="match status" value="1"/>
</dbReference>
<reference evidence="3 4" key="1">
    <citation type="journal article" date="2015" name="Int. J. Syst. Evol. Microbiol.">
        <title>Thermococcus eurythermalis sp. nov., a conditional piezophilic hyperthermophilic archaeon with a wide temperature range isolated from an oil-immersed chimney in the Guaymas Basin.</title>
        <authorList>
            <person name="Zhao W."/>
            <person name="Zeng X."/>
            <person name="Xiao X."/>
        </authorList>
    </citation>
    <scope>NUCLEOTIDE SEQUENCE [LARGE SCALE GENOMIC DNA]</scope>
    <source>
        <strain evidence="3 4">A501</strain>
    </source>
</reference>
<dbReference type="STRING" id="1505907.TEU_00480"/>
<dbReference type="KEGG" id="teu:TEU_00480"/>
<dbReference type="Pfam" id="PF24034">
    <property type="entry name" value="DUF7343"/>
    <property type="match status" value="1"/>
</dbReference>
<sequence length="337" mass="37304">MDRRAGFFILAVALVLLTPQVQPVFAQTSGESPPYDLIIVRNDNLIDYIIALPYSTLLGVPILPVDPNELDAATIAQLQSYYQFGWYKVLVIGDYQAISQKVQEQLISIGFQVTRIGGATRVDTSVKLAEEFYPEGANTVLLASASDYGSALAAARWSMNYKDPLLLTNPENLSPSVVDALKKLNPDLIVLIGAGMNKNIELELQNLGYETYWVKEHIKITVSSTTPPAKTNWAVVVGAVALTLAVAIPASLYYAKKKWSANKVPIEVLTEKERIVVKAILDQGGSVKQEDLPELTGYSRPTISRIIQELEKKQLVEREKIGKTFIVRLTKEIIMRE</sequence>
<dbReference type="HOGENOM" id="CLU_830601_0_0_2"/>
<dbReference type="EMBL" id="CP008887">
    <property type="protein sequence ID" value="AIU68931.1"/>
    <property type="molecule type" value="Genomic_DNA"/>
</dbReference>
<dbReference type="PANTHER" id="PTHR30032:SF4">
    <property type="entry name" value="AMIDASE ENHANCER"/>
    <property type="match status" value="1"/>
</dbReference>
<feature type="transmembrane region" description="Helical" evidence="1">
    <location>
        <begin position="233"/>
        <end position="255"/>
    </location>
</feature>
<dbReference type="GeneID" id="25151906"/>
<organism evidence="3 4">
    <name type="scientific">Thermococcus eurythermalis</name>
    <dbReference type="NCBI Taxonomy" id="1505907"/>
    <lineage>
        <taxon>Archaea</taxon>
        <taxon>Methanobacteriati</taxon>
        <taxon>Methanobacteriota</taxon>
        <taxon>Thermococci</taxon>
        <taxon>Thermococcales</taxon>
        <taxon>Thermococcaceae</taxon>
        <taxon>Thermococcus</taxon>
    </lineage>
</organism>
<dbReference type="InterPro" id="IPR036390">
    <property type="entry name" value="WH_DNA-bd_sf"/>
</dbReference>
<dbReference type="OrthoDB" id="85590at2157"/>
<feature type="domain" description="DUF7343" evidence="2">
    <location>
        <begin position="269"/>
        <end position="329"/>
    </location>
</feature>
<keyword evidence="4" id="KW-1185">Reference proteome</keyword>
<dbReference type="InterPro" id="IPR011991">
    <property type="entry name" value="ArsR-like_HTH"/>
</dbReference>
<gene>
    <name evidence="3" type="ORF">TEU_00480</name>
</gene>
<dbReference type="InterPro" id="IPR007253">
    <property type="entry name" value="Cell_wall-bd_2"/>
</dbReference>
<accession>A0A097QR28</accession>
<protein>
    <recommendedName>
        <fullName evidence="2">DUF7343 domain-containing protein</fullName>
    </recommendedName>
</protein>
<evidence type="ECO:0000259" key="2">
    <source>
        <dbReference type="Pfam" id="PF24034"/>
    </source>
</evidence>
<proteinExistence type="predicted"/>
<dbReference type="Proteomes" id="UP000029980">
    <property type="component" value="Chromosome"/>
</dbReference>
<dbReference type="AlphaFoldDB" id="A0A097QR28"/>
<dbReference type="InterPro" id="IPR055767">
    <property type="entry name" value="DUF7343"/>
</dbReference>
<dbReference type="InterPro" id="IPR051922">
    <property type="entry name" value="Bact_Sporulation_Assoc"/>
</dbReference>
<name>A0A097QR28_9EURY</name>